<proteinExistence type="predicted"/>
<evidence type="ECO:0000313" key="3">
    <source>
        <dbReference type="Proteomes" id="UP000265768"/>
    </source>
</evidence>
<evidence type="ECO:0000313" key="2">
    <source>
        <dbReference type="EMBL" id="RJL21424.1"/>
    </source>
</evidence>
<organism evidence="2 3">
    <name type="scientific">Bailinhaonella thermotolerans</name>
    <dbReference type="NCBI Taxonomy" id="1070861"/>
    <lineage>
        <taxon>Bacteria</taxon>
        <taxon>Bacillati</taxon>
        <taxon>Actinomycetota</taxon>
        <taxon>Actinomycetes</taxon>
        <taxon>Streptosporangiales</taxon>
        <taxon>Streptosporangiaceae</taxon>
        <taxon>Bailinhaonella</taxon>
    </lineage>
</organism>
<dbReference type="EMBL" id="QZEY01000025">
    <property type="protein sequence ID" value="RJL21424.1"/>
    <property type="molecule type" value="Genomic_DNA"/>
</dbReference>
<evidence type="ECO:0008006" key="4">
    <source>
        <dbReference type="Google" id="ProtNLM"/>
    </source>
</evidence>
<gene>
    <name evidence="2" type="ORF">D5H75_37285</name>
</gene>
<feature type="transmembrane region" description="Helical" evidence="1">
    <location>
        <begin position="141"/>
        <end position="161"/>
    </location>
</feature>
<feature type="transmembrane region" description="Helical" evidence="1">
    <location>
        <begin position="190"/>
        <end position="211"/>
    </location>
</feature>
<dbReference type="Proteomes" id="UP000265768">
    <property type="component" value="Unassembled WGS sequence"/>
</dbReference>
<keyword evidence="1" id="KW-0472">Membrane</keyword>
<keyword evidence="1" id="KW-0812">Transmembrane</keyword>
<dbReference type="AlphaFoldDB" id="A0A3A3ZZV1"/>
<name>A0A3A3ZZV1_9ACTN</name>
<reference evidence="2 3" key="1">
    <citation type="submission" date="2018-09" db="EMBL/GenBank/DDBJ databases">
        <title>YIM 75507 draft genome.</title>
        <authorList>
            <person name="Tang S."/>
            <person name="Feng Y."/>
        </authorList>
    </citation>
    <scope>NUCLEOTIDE SEQUENCE [LARGE SCALE GENOMIC DNA]</scope>
    <source>
        <strain evidence="2 3">YIM 75507</strain>
    </source>
</reference>
<feature type="transmembrane region" description="Helical" evidence="1">
    <location>
        <begin position="86"/>
        <end position="106"/>
    </location>
</feature>
<protein>
    <recommendedName>
        <fullName evidence="4">DUF4386 family protein</fullName>
    </recommendedName>
</protein>
<sequence>MSFSFSDPRSFRRWAAGVSLILAPALIVLSLVIDASSADGHEMLLAYAANPVQTAWHSTLLHYGWVFFVPGIIGLVHVVRRRGVVLAHIAGAASVIGAINMSSLMLSDIFHLAVYRQLPPEQAKVVTEADNPAFSVVIPAWQLPGVILPLAGLVLLAAAVWRAGLAGWWFPASVLAGNALFVSAPTGTMFFYLIGPVILLAGFGAMGLRLLRMSDDEWTPLPSPSPSAAAA</sequence>
<accession>A0A3A3ZZV1</accession>
<feature type="transmembrane region" description="Helical" evidence="1">
    <location>
        <begin position="168"/>
        <end position="184"/>
    </location>
</feature>
<evidence type="ECO:0000256" key="1">
    <source>
        <dbReference type="SAM" id="Phobius"/>
    </source>
</evidence>
<keyword evidence="3" id="KW-1185">Reference proteome</keyword>
<comment type="caution">
    <text evidence="2">The sequence shown here is derived from an EMBL/GenBank/DDBJ whole genome shotgun (WGS) entry which is preliminary data.</text>
</comment>
<feature type="transmembrane region" description="Helical" evidence="1">
    <location>
        <begin position="62"/>
        <end position="79"/>
    </location>
</feature>
<keyword evidence="1" id="KW-1133">Transmembrane helix</keyword>